<evidence type="ECO:0000313" key="1">
    <source>
        <dbReference type="EMBL" id="MEB3049319.1"/>
    </source>
</evidence>
<reference evidence="1 2" key="1">
    <citation type="submission" date="2023-12" db="EMBL/GenBank/DDBJ databases">
        <title>Description of new species of Mycobacterium terrae complex isolated from sewage at the Sao Paulo Zoological Park Foundation in Brazil.</title>
        <authorList>
            <person name="Romagnoli C.L."/>
            <person name="Conceicao E.C."/>
            <person name="Machado E."/>
            <person name="Barreto L.B.P.F."/>
            <person name="Sharma A."/>
            <person name="Silva N.M."/>
            <person name="Marques L.E."/>
            <person name="Juliana M.A."/>
            <person name="Lourenco M.C.S."/>
            <person name="Digiampietri L.A."/>
            <person name="Suffys P.N."/>
            <person name="Viana-Niero C."/>
        </authorList>
    </citation>
    <scope>NUCLEOTIDE SEQUENCE [LARGE SCALE GENOMIC DNA]</scope>
    <source>
        <strain evidence="1 2">MYC123</strain>
    </source>
</reference>
<evidence type="ECO:0000313" key="2">
    <source>
        <dbReference type="Proteomes" id="UP001299046"/>
    </source>
</evidence>
<accession>A0ABU5YJY3</accession>
<protein>
    <submittedName>
        <fullName evidence="1">Uncharacterized protein</fullName>
    </submittedName>
</protein>
<keyword evidence="2" id="KW-1185">Reference proteome</keyword>
<dbReference type="Proteomes" id="UP001299046">
    <property type="component" value="Unassembled WGS sequence"/>
</dbReference>
<dbReference type="EMBL" id="JAYJJT010000005">
    <property type="protein sequence ID" value="MEB3049319.1"/>
    <property type="molecule type" value="Genomic_DNA"/>
</dbReference>
<proteinExistence type="predicted"/>
<name>A0ABU5YJY3_9MYCO</name>
<sequence>MAVISEGAGGGFCVCSWCGWADVYGRSKLPRKHERPTTGQECTGPLSVLSLALASRWTGILEAARFDAEGAPELETPGQRARDFAAKVEQAHINVAGESSTVVALAAERGSLHLSGIAMPEPERSVDGDFWRIVHLAAHDQAHPLLAGV</sequence>
<organism evidence="1 2">
    <name type="scientific">[Mycobacterium] zoologicum</name>
    <dbReference type="NCBI Taxonomy" id="2872311"/>
    <lineage>
        <taxon>Bacteria</taxon>
        <taxon>Bacillati</taxon>
        <taxon>Actinomycetota</taxon>
        <taxon>Actinomycetes</taxon>
        <taxon>Mycobacteriales</taxon>
        <taxon>Mycobacteriaceae</taxon>
        <taxon>Mycolicibacter</taxon>
    </lineage>
</organism>
<comment type="caution">
    <text evidence="1">The sequence shown here is derived from an EMBL/GenBank/DDBJ whole genome shotgun (WGS) entry which is preliminary data.</text>
</comment>
<gene>
    <name evidence="1" type="ORF">KV112_06110</name>
</gene>
<dbReference type="RefSeq" id="WP_224864423.1">
    <property type="nucleotide sequence ID" value="NZ_JAYJJT010000005.1"/>
</dbReference>